<feature type="compositionally biased region" description="Low complexity" evidence="7">
    <location>
        <begin position="71"/>
        <end position="81"/>
    </location>
</feature>
<dbReference type="InterPro" id="IPR014770">
    <property type="entry name" value="Munc13_1"/>
</dbReference>
<evidence type="ECO:0000256" key="6">
    <source>
        <dbReference type="ARBA" id="ARBA00022753"/>
    </source>
</evidence>
<comment type="caution">
    <text evidence="11">The sequence shown here is derived from an EMBL/GenBank/DDBJ whole genome shotgun (WGS) entry which is preliminary data.</text>
</comment>
<evidence type="ECO:0000259" key="8">
    <source>
        <dbReference type="PROSITE" id="PS50004"/>
    </source>
</evidence>
<feature type="region of interest" description="Disordered" evidence="7">
    <location>
        <begin position="339"/>
        <end position="359"/>
    </location>
</feature>
<accession>A0AAE1BTI1</accession>
<organism evidence="11 12">
    <name type="scientific">Petrolisthes cinctipes</name>
    <name type="common">Flat porcelain crab</name>
    <dbReference type="NCBI Taxonomy" id="88211"/>
    <lineage>
        <taxon>Eukaryota</taxon>
        <taxon>Metazoa</taxon>
        <taxon>Ecdysozoa</taxon>
        <taxon>Arthropoda</taxon>
        <taxon>Crustacea</taxon>
        <taxon>Multicrustacea</taxon>
        <taxon>Malacostraca</taxon>
        <taxon>Eumalacostraca</taxon>
        <taxon>Eucarida</taxon>
        <taxon>Decapoda</taxon>
        <taxon>Pleocyemata</taxon>
        <taxon>Anomura</taxon>
        <taxon>Galatheoidea</taxon>
        <taxon>Porcellanidae</taxon>
        <taxon>Petrolisthes</taxon>
    </lineage>
</organism>
<keyword evidence="5" id="KW-0963">Cytoplasm</keyword>
<proteinExistence type="inferred from homology"/>
<dbReference type="PROSITE" id="PS51259">
    <property type="entry name" value="MHD2"/>
    <property type="match status" value="1"/>
</dbReference>
<dbReference type="GO" id="GO:0005770">
    <property type="term" value="C:late endosome"/>
    <property type="evidence" value="ECO:0007669"/>
    <property type="project" value="UniProtKB-SubCell"/>
</dbReference>
<dbReference type="CDD" id="cd00030">
    <property type="entry name" value="C2"/>
    <property type="match status" value="1"/>
</dbReference>
<comment type="subcellular location">
    <subcellularLocation>
        <location evidence="1">Cytoplasm</location>
    </subcellularLocation>
    <subcellularLocation>
        <location evidence="2">Late endosome</location>
    </subcellularLocation>
</comment>
<dbReference type="Gene3D" id="2.60.40.150">
    <property type="entry name" value="C2 domain"/>
    <property type="match status" value="2"/>
</dbReference>
<dbReference type="GO" id="GO:0099503">
    <property type="term" value="C:secretory vesicle"/>
    <property type="evidence" value="ECO:0007669"/>
    <property type="project" value="TreeGrafter"/>
</dbReference>
<feature type="region of interest" description="Disordered" evidence="7">
    <location>
        <begin position="66"/>
        <end position="104"/>
    </location>
</feature>
<protein>
    <submittedName>
        <fullName evidence="11">Uncharacterized protein</fullName>
    </submittedName>
</protein>
<dbReference type="PANTHER" id="PTHR45999">
    <property type="entry name" value="UNC-13-4A, ISOFORM B"/>
    <property type="match status" value="1"/>
</dbReference>
<dbReference type="InterPro" id="IPR035892">
    <property type="entry name" value="C2_domain_sf"/>
</dbReference>
<evidence type="ECO:0000313" key="11">
    <source>
        <dbReference type="EMBL" id="KAK3855064.1"/>
    </source>
</evidence>
<dbReference type="GO" id="GO:0006887">
    <property type="term" value="P:exocytosis"/>
    <property type="evidence" value="ECO:0007669"/>
    <property type="project" value="UniProtKB-KW"/>
</dbReference>
<feature type="domain" description="C2" evidence="8">
    <location>
        <begin position="181"/>
        <end position="334"/>
    </location>
</feature>
<feature type="compositionally biased region" description="Basic residues" evidence="7">
    <location>
        <begin position="82"/>
        <end position="94"/>
    </location>
</feature>
<gene>
    <name evidence="11" type="ORF">Pcinc_038512</name>
</gene>
<dbReference type="Gene3D" id="1.10.357.50">
    <property type="match status" value="1"/>
</dbReference>
<dbReference type="InterPro" id="IPR052095">
    <property type="entry name" value="UNC-13_domain"/>
</dbReference>
<evidence type="ECO:0000256" key="4">
    <source>
        <dbReference type="ARBA" id="ARBA00022483"/>
    </source>
</evidence>
<evidence type="ECO:0000256" key="5">
    <source>
        <dbReference type="ARBA" id="ARBA00022490"/>
    </source>
</evidence>
<reference evidence="11" key="1">
    <citation type="submission" date="2023-10" db="EMBL/GenBank/DDBJ databases">
        <title>Genome assemblies of two species of porcelain crab, Petrolisthes cinctipes and Petrolisthes manimaculis (Anomura: Porcellanidae).</title>
        <authorList>
            <person name="Angst P."/>
        </authorList>
    </citation>
    <scope>NUCLEOTIDE SEQUENCE</scope>
    <source>
        <strain evidence="11">PB745_01</strain>
        <tissue evidence="11">Gill</tissue>
    </source>
</reference>
<evidence type="ECO:0000256" key="7">
    <source>
        <dbReference type="SAM" id="MobiDB-lite"/>
    </source>
</evidence>
<feature type="domain" description="MHD2" evidence="10">
    <location>
        <begin position="932"/>
        <end position="1042"/>
    </location>
</feature>
<dbReference type="AlphaFoldDB" id="A0AAE1BTI1"/>
<evidence type="ECO:0000256" key="2">
    <source>
        <dbReference type="ARBA" id="ARBA00004603"/>
    </source>
</evidence>
<feature type="domain" description="MHD1" evidence="9">
    <location>
        <begin position="721"/>
        <end position="842"/>
    </location>
</feature>
<evidence type="ECO:0000256" key="3">
    <source>
        <dbReference type="ARBA" id="ARBA00005823"/>
    </source>
</evidence>
<dbReference type="PROSITE" id="PS51258">
    <property type="entry name" value="MHD1"/>
    <property type="match status" value="1"/>
</dbReference>
<comment type="similarity">
    <text evidence="3">Belongs to the unc-13 family.</text>
</comment>
<keyword evidence="12" id="KW-1185">Reference proteome</keyword>
<evidence type="ECO:0000259" key="10">
    <source>
        <dbReference type="PROSITE" id="PS51259"/>
    </source>
</evidence>
<dbReference type="Proteomes" id="UP001286313">
    <property type="component" value="Unassembled WGS sequence"/>
</dbReference>
<evidence type="ECO:0000256" key="1">
    <source>
        <dbReference type="ARBA" id="ARBA00004496"/>
    </source>
</evidence>
<dbReference type="PANTHER" id="PTHR45999:SF4">
    <property type="entry name" value="UNC-13-4A, ISOFORM B"/>
    <property type="match status" value="1"/>
</dbReference>
<keyword evidence="6" id="KW-0967">Endosome</keyword>
<evidence type="ECO:0000313" key="12">
    <source>
        <dbReference type="Proteomes" id="UP001286313"/>
    </source>
</evidence>
<dbReference type="InterPro" id="IPR014772">
    <property type="entry name" value="Munc13_dom-2"/>
</dbReference>
<dbReference type="PROSITE" id="PS50004">
    <property type="entry name" value="C2"/>
    <property type="match status" value="1"/>
</dbReference>
<keyword evidence="4" id="KW-0268">Exocytosis</keyword>
<dbReference type="InterPro" id="IPR000008">
    <property type="entry name" value="C2_dom"/>
</dbReference>
<dbReference type="Pfam" id="PF00168">
    <property type="entry name" value="C2"/>
    <property type="match status" value="2"/>
</dbReference>
<dbReference type="SMART" id="SM00239">
    <property type="entry name" value="C2"/>
    <property type="match status" value="2"/>
</dbReference>
<dbReference type="SUPFAM" id="SSF49562">
    <property type="entry name" value="C2 domain (Calcium/lipid-binding domain, CaLB)"/>
    <property type="match status" value="2"/>
</dbReference>
<dbReference type="EMBL" id="JAWQEG010006367">
    <property type="protein sequence ID" value="KAK3855064.1"/>
    <property type="molecule type" value="Genomic_DNA"/>
</dbReference>
<name>A0AAE1BTI1_PETCI</name>
<sequence>MVMCLELSTPVTTVFKRVWTPWKSESWVHTLNMGQVPLKSSPLLGEIEKGLEAIVLLDGREEGRSQVVRVRPSATQPQQRRSSQRKSNRIHRYNSVRQERMSVQNDEACGDCEISDSSLQLDMEEQQLADVYYSAFYLHPPREILVQEGATALVPSTGEEGHEATTVTRDELKTKLKEIFDVDERTMAVIEQEVLRREPPTTTLHITVHEAKNLKPKTPKETSHPFCFVRVIGNTESETRRTSVHLSTLSPEWEHDFKFCLPCPRDAKLVVEVWHEPQEAGVEQLRGMKDLRELGRMVRDAAANLQTKETRNLLGTVTVPLSDASREHSVERWYDLAKAKEDGKPQQPGTRESFREPKKRGSIRISFRISTSAQLNLIGPHWYNGFLNRVVHHHLQYMSSFSHRKRGGSAKCERGPYCYQNNFYYSTRSNRSLCRTLSRYRNYSESSSSSGSSFENEESWKLPTVWDGTVHQTCSSLLDHYSTTLGLGPAAITLSWWNIASKIPVVDQSFLGKLLKQLQEYIAQDMFSQHDIEVISSSVKLWAESEFNRLRNLTTHFPAASSRVISQAQIKWLLANFHMLQANSYTQCLPGNAAVSELVTEALMNFVKNWWEYTLKNQGHNSTQDHEDQQLEIAVALAGEVCSFLTDVSNFYHDVFLREAKISYLKLTYPLLTSELAARVRPLMHKIYDNKTGKQRISHAAGQVQSKELDKHCLEAGTPVWQLYKKFALIQRIGDNLPTELQLQSGLLDYHQWFLGAVTRWQERLMSNTRDLITKEVEMDTFEIVSTDISASAAETMSNFIVILKLWEKLAWPDDGDILGKKLVKNLCALGSLYTKLVISKLETGQKENFLNTTSLSPKNCTILNNIEFLRQEITSLLKPCDQSMDNEDEQFSVVSKTLSKMEGSILCIMDSAIRKLKPTLHSAVVHSCETANETLLLHDVLDKDLCVLRHRLNEANFKRLLLKLWNNLIVIFCSTVDCNSTKRKADYFKEVYRVMEKTWYFFTPADRHGLDPHHAHTQEYQSLQKILRNRMMSTESLIAKYYKERYEELQQTYNTYIAELVVRVFFHVSGKLLAEVVIARNIQSSLKSSNMYVQLKLVPGDWFPKESSRKTSIQKRDESLYYQQNFEWSLSPDEAGVKNGYLLFLLKINHKLHSDEVAAETVLSLEELPTVDTTAAKDLKNKILYMNMPRKKEDYTAVKALKSRTWDKRAQHFLKTEMTTEKT</sequence>
<evidence type="ECO:0000259" key="9">
    <source>
        <dbReference type="PROSITE" id="PS51258"/>
    </source>
</evidence>